<keyword evidence="1" id="KW-1133">Transmembrane helix</keyword>
<organism evidence="2">
    <name type="scientific">Panicum hallii</name>
    <dbReference type="NCBI Taxonomy" id="206008"/>
    <lineage>
        <taxon>Eukaryota</taxon>
        <taxon>Viridiplantae</taxon>
        <taxon>Streptophyta</taxon>
        <taxon>Embryophyta</taxon>
        <taxon>Tracheophyta</taxon>
        <taxon>Spermatophyta</taxon>
        <taxon>Magnoliopsida</taxon>
        <taxon>Liliopsida</taxon>
        <taxon>Poales</taxon>
        <taxon>Poaceae</taxon>
        <taxon>PACMAD clade</taxon>
        <taxon>Panicoideae</taxon>
        <taxon>Panicodae</taxon>
        <taxon>Paniceae</taxon>
        <taxon>Panicinae</taxon>
        <taxon>Panicum</taxon>
        <taxon>Panicum sect. Panicum</taxon>
    </lineage>
</organism>
<name>A0A2T8IHQ5_9POAL</name>
<evidence type="ECO:0000313" key="2">
    <source>
        <dbReference type="EMBL" id="PVH37214.1"/>
    </source>
</evidence>
<protein>
    <submittedName>
        <fullName evidence="2">Uncharacterized protein</fullName>
    </submittedName>
</protein>
<dbReference type="Gramene" id="PVH37214">
    <property type="protein sequence ID" value="PVH37214"/>
    <property type="gene ID" value="PAHAL_6G272800"/>
</dbReference>
<keyword evidence="1" id="KW-0812">Transmembrane</keyword>
<accession>A0A2T8IHQ5</accession>
<reference evidence="2" key="1">
    <citation type="submission" date="2018-04" db="EMBL/GenBank/DDBJ databases">
        <title>WGS assembly of Panicum hallii.</title>
        <authorList>
            <person name="Lovell J."/>
            <person name="Jenkins J."/>
            <person name="Lowry D."/>
            <person name="Mamidi S."/>
            <person name="Sreedasyam A."/>
            <person name="Weng X."/>
            <person name="Barry K."/>
            <person name="Bonette J."/>
            <person name="Campitelli B."/>
            <person name="Daum C."/>
            <person name="Gordon S."/>
            <person name="Gould B."/>
            <person name="Lipzen A."/>
            <person name="Macqueen A."/>
            <person name="Palacio-Mejia J."/>
            <person name="Plott C."/>
            <person name="Shakirov E."/>
            <person name="Shu S."/>
            <person name="Yoshinaga Y."/>
            <person name="Zane M."/>
            <person name="Rokhsar D."/>
            <person name="Grimwood J."/>
            <person name="Schmutz J."/>
            <person name="Juenger T."/>
        </authorList>
    </citation>
    <scope>NUCLEOTIDE SEQUENCE [LARGE SCALE GENOMIC DNA]</scope>
    <source>
        <strain evidence="2">FIL2</strain>
    </source>
</reference>
<gene>
    <name evidence="2" type="ORF">PAHAL_6G272800</name>
</gene>
<proteinExistence type="predicted"/>
<evidence type="ECO:0000256" key="1">
    <source>
        <dbReference type="SAM" id="Phobius"/>
    </source>
</evidence>
<sequence>MKVEDRPGELNGYRKPVICYRVDIEDAVHIHNKKIHGDQWELGTVVRKAYALTVIFVLVFIILVDFWMSYTICLSVKWKHI</sequence>
<feature type="transmembrane region" description="Helical" evidence="1">
    <location>
        <begin position="49"/>
        <end position="70"/>
    </location>
</feature>
<dbReference type="AlphaFoldDB" id="A0A2T8IHQ5"/>
<dbReference type="EMBL" id="CM008051">
    <property type="protein sequence ID" value="PVH37214.1"/>
    <property type="molecule type" value="Genomic_DNA"/>
</dbReference>
<keyword evidence="1" id="KW-0472">Membrane</keyword>
<dbReference type="Proteomes" id="UP000243499">
    <property type="component" value="Chromosome 6"/>
</dbReference>